<evidence type="ECO:0000256" key="8">
    <source>
        <dbReference type="HAMAP-Rule" id="MF_01217"/>
    </source>
</evidence>
<dbReference type="InterPro" id="IPR006162">
    <property type="entry name" value="Ppantetheine_attach_site"/>
</dbReference>
<dbReference type="STRING" id="211165.GCA_000317285_05686"/>
<comment type="pathway">
    <text evidence="8 10">Lipid metabolism; fatty acid biosynthesis.</text>
</comment>
<evidence type="ECO:0000259" key="11">
    <source>
        <dbReference type="PROSITE" id="PS50075"/>
    </source>
</evidence>
<sequence length="83" mass="9045">MSQAEIFEKVKKIVSEQLSVEADKVIPQASFANDLGADSLDTVELVMALEEEFDIEIPDEAAEKITTVQEAVDYINDKVAASA</sequence>
<dbReference type="PROSITE" id="PS00012">
    <property type="entry name" value="PHOSPHOPANTETHEINE"/>
    <property type="match status" value="1"/>
</dbReference>
<dbReference type="InterPro" id="IPR003231">
    <property type="entry name" value="ACP"/>
</dbReference>
<dbReference type="GO" id="GO:0016020">
    <property type="term" value="C:membrane"/>
    <property type="evidence" value="ECO:0007669"/>
    <property type="project" value="GOC"/>
</dbReference>
<dbReference type="OrthoDB" id="9804551at2"/>
<keyword evidence="7 8" id="KW-0275">Fatty acid biosynthesis</keyword>
<dbReference type="NCBIfam" id="NF002150">
    <property type="entry name" value="PRK00982.1-4"/>
    <property type="match status" value="1"/>
</dbReference>
<dbReference type="GO" id="GO:0000036">
    <property type="term" value="F:acyl carrier activity"/>
    <property type="evidence" value="ECO:0007669"/>
    <property type="project" value="UniProtKB-UniRule"/>
</dbReference>
<keyword evidence="6 8" id="KW-0443">Lipid metabolism</keyword>
<evidence type="ECO:0000256" key="2">
    <source>
        <dbReference type="ARBA" id="ARBA00022450"/>
    </source>
</evidence>
<dbReference type="AlphaFoldDB" id="A0A3S0ZYV9"/>
<comment type="PTM">
    <text evidence="8">4'-phosphopantetheine is transferred from CoA to a specific serine of apo-ACP by AcpS. This modification is essential for activity because fatty acids are bound in thioester linkage to the sulfhydryl of the prosthetic group.</text>
</comment>
<comment type="subcellular location">
    <subcellularLocation>
        <location evidence="8">Cytoplasm</location>
    </subcellularLocation>
</comment>
<keyword evidence="4 8" id="KW-0597">Phosphoprotein</keyword>
<dbReference type="EMBL" id="RSCJ01000023">
    <property type="protein sequence ID" value="RUR75705.1"/>
    <property type="molecule type" value="Genomic_DNA"/>
</dbReference>
<dbReference type="GO" id="GO:0005829">
    <property type="term" value="C:cytosol"/>
    <property type="evidence" value="ECO:0007669"/>
    <property type="project" value="TreeGrafter"/>
</dbReference>
<dbReference type="SUPFAM" id="SSF47336">
    <property type="entry name" value="ACP-like"/>
    <property type="match status" value="1"/>
</dbReference>
<dbReference type="GO" id="GO:0009245">
    <property type="term" value="P:lipid A biosynthetic process"/>
    <property type="evidence" value="ECO:0007669"/>
    <property type="project" value="TreeGrafter"/>
</dbReference>
<evidence type="ECO:0000256" key="5">
    <source>
        <dbReference type="ARBA" id="ARBA00022832"/>
    </source>
</evidence>
<evidence type="ECO:0000313" key="12">
    <source>
        <dbReference type="EMBL" id="RUR75705.1"/>
    </source>
</evidence>
<organism evidence="12 13">
    <name type="scientific">Chlorogloeopsis fritschii PCC 6912</name>
    <dbReference type="NCBI Taxonomy" id="211165"/>
    <lineage>
        <taxon>Bacteria</taxon>
        <taxon>Bacillati</taxon>
        <taxon>Cyanobacteriota</taxon>
        <taxon>Cyanophyceae</taxon>
        <taxon>Nostocales</taxon>
        <taxon>Chlorogloeopsidaceae</taxon>
        <taxon>Chlorogloeopsis</taxon>
    </lineage>
</organism>
<feature type="domain" description="Carrier" evidence="11">
    <location>
        <begin position="4"/>
        <end position="79"/>
    </location>
</feature>
<keyword evidence="8" id="KW-0963">Cytoplasm</keyword>
<reference evidence="12 13" key="1">
    <citation type="journal article" date="2019" name="Genome Biol. Evol.">
        <title>Day and night: Metabolic profiles and evolutionary relationships of six axenic non-marine cyanobacteria.</title>
        <authorList>
            <person name="Will S.E."/>
            <person name="Henke P."/>
            <person name="Boedeker C."/>
            <person name="Huang S."/>
            <person name="Brinkmann H."/>
            <person name="Rohde M."/>
            <person name="Jarek M."/>
            <person name="Friedl T."/>
            <person name="Seufert S."/>
            <person name="Schumacher M."/>
            <person name="Overmann J."/>
            <person name="Neumann-Schaal M."/>
            <person name="Petersen J."/>
        </authorList>
    </citation>
    <scope>NUCLEOTIDE SEQUENCE [LARGE SCALE GENOMIC DNA]</scope>
    <source>
        <strain evidence="12 13">PCC 6912</strain>
    </source>
</reference>
<comment type="PTM">
    <text evidence="10">4'-phosphopantetheine is transferred from CoA to a specific serine of apo-ACP by acpS.</text>
</comment>
<dbReference type="PROSITE" id="PS50075">
    <property type="entry name" value="CARRIER"/>
    <property type="match status" value="1"/>
</dbReference>
<dbReference type="NCBIfam" id="NF009104">
    <property type="entry name" value="PRK12449.1"/>
    <property type="match status" value="1"/>
</dbReference>
<comment type="similarity">
    <text evidence="8">Belongs to the acyl carrier protein (ACP) family.</text>
</comment>
<dbReference type="PANTHER" id="PTHR20863">
    <property type="entry name" value="ACYL CARRIER PROTEIN"/>
    <property type="match status" value="1"/>
</dbReference>
<evidence type="ECO:0000256" key="10">
    <source>
        <dbReference type="RuleBase" id="RU003545"/>
    </source>
</evidence>
<evidence type="ECO:0000256" key="3">
    <source>
        <dbReference type="ARBA" id="ARBA00022516"/>
    </source>
</evidence>
<dbReference type="RefSeq" id="WP_016878949.1">
    <property type="nucleotide sequence ID" value="NZ_AJLN01000125.1"/>
</dbReference>
<dbReference type="NCBIfam" id="NF002148">
    <property type="entry name" value="PRK00982.1-2"/>
    <property type="match status" value="1"/>
</dbReference>
<evidence type="ECO:0000313" key="13">
    <source>
        <dbReference type="Proteomes" id="UP000268857"/>
    </source>
</evidence>
<dbReference type="PANTHER" id="PTHR20863:SF76">
    <property type="entry name" value="CARRIER DOMAIN-CONTAINING PROTEIN"/>
    <property type="match status" value="1"/>
</dbReference>
<dbReference type="Gene3D" id="1.10.1200.10">
    <property type="entry name" value="ACP-like"/>
    <property type="match status" value="1"/>
</dbReference>
<keyword evidence="3 8" id="KW-0444">Lipid biosynthesis</keyword>
<protein>
    <recommendedName>
        <fullName evidence="8 9">Acyl carrier protein</fullName>
        <shortName evidence="8">ACP</shortName>
    </recommendedName>
</protein>
<dbReference type="InterPro" id="IPR036736">
    <property type="entry name" value="ACP-like_sf"/>
</dbReference>
<gene>
    <name evidence="8 12" type="primary">acpP</name>
    <name evidence="12" type="ORF">PCC6912_46020</name>
</gene>
<evidence type="ECO:0000256" key="9">
    <source>
        <dbReference type="NCBIfam" id="TIGR00517"/>
    </source>
</evidence>
<accession>A0A3S0ZYV9</accession>
<name>A0A3S0ZYV9_CHLFR</name>
<evidence type="ECO:0000256" key="6">
    <source>
        <dbReference type="ARBA" id="ARBA00023098"/>
    </source>
</evidence>
<evidence type="ECO:0000256" key="1">
    <source>
        <dbReference type="ARBA" id="ARBA00003180"/>
    </source>
</evidence>
<proteinExistence type="inferred from homology"/>
<dbReference type="NCBIfam" id="TIGR00517">
    <property type="entry name" value="acyl_carrier"/>
    <property type="match status" value="1"/>
</dbReference>
<dbReference type="UniPathway" id="UPA00094"/>
<dbReference type="HAMAP" id="MF_01217">
    <property type="entry name" value="Acyl_carrier"/>
    <property type="match status" value="1"/>
</dbReference>
<keyword evidence="13" id="KW-1185">Reference proteome</keyword>
<dbReference type="FunFam" id="1.10.1200.10:FF:000001">
    <property type="entry name" value="Acyl carrier protein"/>
    <property type="match status" value="1"/>
</dbReference>
<comment type="caution">
    <text evidence="12">The sequence shown here is derived from an EMBL/GenBank/DDBJ whole genome shotgun (WGS) entry which is preliminary data.</text>
</comment>
<keyword evidence="2 8" id="KW-0596">Phosphopantetheine</keyword>
<dbReference type="NCBIfam" id="NF002151">
    <property type="entry name" value="PRK00982.1-5"/>
    <property type="match status" value="1"/>
</dbReference>
<comment type="function">
    <text evidence="1 8 10">Carrier of the growing fatty acid chain in fatty acid biosynthesis.</text>
</comment>
<evidence type="ECO:0000256" key="7">
    <source>
        <dbReference type="ARBA" id="ARBA00023160"/>
    </source>
</evidence>
<dbReference type="InterPro" id="IPR009081">
    <property type="entry name" value="PP-bd_ACP"/>
</dbReference>
<evidence type="ECO:0000256" key="4">
    <source>
        <dbReference type="ARBA" id="ARBA00022553"/>
    </source>
</evidence>
<dbReference type="GO" id="GO:0000035">
    <property type="term" value="F:acyl binding"/>
    <property type="evidence" value="ECO:0007669"/>
    <property type="project" value="TreeGrafter"/>
</dbReference>
<dbReference type="NCBIfam" id="NF002149">
    <property type="entry name" value="PRK00982.1-3"/>
    <property type="match status" value="1"/>
</dbReference>
<feature type="modified residue" description="O-(pantetheine 4'-phosphoryl)serine" evidence="8">
    <location>
        <position position="39"/>
    </location>
</feature>
<dbReference type="Proteomes" id="UP000268857">
    <property type="component" value="Unassembled WGS sequence"/>
</dbReference>
<dbReference type="Pfam" id="PF00550">
    <property type="entry name" value="PP-binding"/>
    <property type="match status" value="1"/>
</dbReference>
<keyword evidence="5 8" id="KW-0276">Fatty acid metabolism</keyword>